<evidence type="ECO:0000256" key="1">
    <source>
        <dbReference type="SAM" id="SignalP"/>
    </source>
</evidence>
<dbReference type="InterPro" id="IPR001279">
    <property type="entry name" value="Metallo-B-lactamas"/>
</dbReference>
<dbReference type="SUPFAM" id="SSF56281">
    <property type="entry name" value="Metallo-hydrolase/oxidoreductase"/>
    <property type="match status" value="1"/>
</dbReference>
<protein>
    <submittedName>
        <fullName evidence="3">ComEC/Rec2 family competence protein</fullName>
    </submittedName>
</protein>
<evidence type="ECO:0000313" key="4">
    <source>
        <dbReference type="Proteomes" id="UP001275315"/>
    </source>
</evidence>
<dbReference type="InterPro" id="IPR052159">
    <property type="entry name" value="Competence_DNA_uptake"/>
</dbReference>
<name>A0ABU5CNZ9_9BACI</name>
<comment type="caution">
    <text evidence="3">The sequence shown here is derived from an EMBL/GenBank/DDBJ whole genome shotgun (WGS) entry which is preliminary data.</text>
</comment>
<dbReference type="EMBL" id="JAWDIQ010000001">
    <property type="protein sequence ID" value="MDY0407534.1"/>
    <property type="molecule type" value="Genomic_DNA"/>
</dbReference>
<dbReference type="CDD" id="cd07731">
    <property type="entry name" value="ComA-like_MBL-fold"/>
    <property type="match status" value="1"/>
</dbReference>
<dbReference type="Proteomes" id="UP001275315">
    <property type="component" value="Unassembled WGS sequence"/>
</dbReference>
<dbReference type="RefSeq" id="WP_320378341.1">
    <property type="nucleotide sequence ID" value="NZ_JAWDIQ010000001.1"/>
</dbReference>
<feature type="chain" id="PRO_5045647425" evidence="1">
    <location>
        <begin position="26"/>
        <end position="290"/>
    </location>
</feature>
<dbReference type="Pfam" id="PF00753">
    <property type="entry name" value="Lactamase_B"/>
    <property type="match status" value="1"/>
</dbReference>
<keyword evidence="1" id="KW-0732">Signal</keyword>
<feature type="signal peptide" evidence="1">
    <location>
        <begin position="1"/>
        <end position="25"/>
    </location>
</feature>
<accession>A0ABU5CNZ9</accession>
<sequence length="290" mass="33052">MRIKKTMFCMLLFILLLHPVVVVDAATNKKLDVHFIDVGQGDSILIQTPNQKVILIDGGPPQAGKVVVQYLRKHGIDKIDALITTHPDIDHIGGLPDVMQNFKIKEVIDSGKVHTTKAYANYINAIQKHQIPIRIVRESDEIEIDPSIDILVLNGYEQYKNNNQSSLVLKVIYDEVDFLFMSDVDHKQEKEMLKKYDMQADIIKIAHHGSKTSSRLPFLQEVNPYAAIITYGRENDFGHPVRRVIDNLYNIQSLIYSTAVFGHITIHSNGKEFYIIPEKYPMENIMEDAS</sequence>
<dbReference type="PANTHER" id="PTHR30619">
    <property type="entry name" value="DNA INTERNALIZATION/COMPETENCE PROTEIN COMEC/REC2"/>
    <property type="match status" value="1"/>
</dbReference>
<organism evidence="3 4">
    <name type="scientific">Paracerasibacillus soli</name>
    <dbReference type="NCBI Taxonomy" id="480284"/>
    <lineage>
        <taxon>Bacteria</taxon>
        <taxon>Bacillati</taxon>
        <taxon>Bacillota</taxon>
        <taxon>Bacilli</taxon>
        <taxon>Bacillales</taxon>
        <taxon>Bacillaceae</taxon>
        <taxon>Paracerasibacillus</taxon>
    </lineage>
</organism>
<gene>
    <name evidence="3" type="ORF">RWD45_01445</name>
</gene>
<dbReference type="InterPro" id="IPR035681">
    <property type="entry name" value="ComA-like_MBL"/>
</dbReference>
<keyword evidence="4" id="KW-1185">Reference proteome</keyword>
<dbReference type="SMART" id="SM00849">
    <property type="entry name" value="Lactamase_B"/>
    <property type="match status" value="1"/>
</dbReference>
<reference evidence="3 4" key="1">
    <citation type="submission" date="2023-10" db="EMBL/GenBank/DDBJ databases">
        <title>Virgibacillus soli CC-YMP-6 genome.</title>
        <authorList>
            <person name="Miliotis G."/>
            <person name="Sengupta P."/>
            <person name="Hameed A."/>
            <person name="Chuvochina M."/>
            <person name="Mcdonagh F."/>
            <person name="Simpson A.C."/>
            <person name="Singh N.K."/>
            <person name="Rekha P.D."/>
            <person name="Raman K."/>
            <person name="Hugenholtz P."/>
            <person name="Venkateswaran K."/>
        </authorList>
    </citation>
    <scope>NUCLEOTIDE SEQUENCE [LARGE SCALE GENOMIC DNA]</scope>
    <source>
        <strain evidence="3 4">CC-YMP-6</strain>
    </source>
</reference>
<dbReference type="Gene3D" id="3.60.15.10">
    <property type="entry name" value="Ribonuclease Z/Hydroxyacylglutathione hydrolase-like"/>
    <property type="match status" value="1"/>
</dbReference>
<feature type="domain" description="Metallo-beta-lactamase" evidence="2">
    <location>
        <begin position="40"/>
        <end position="233"/>
    </location>
</feature>
<proteinExistence type="predicted"/>
<evidence type="ECO:0000259" key="2">
    <source>
        <dbReference type="SMART" id="SM00849"/>
    </source>
</evidence>
<evidence type="ECO:0000313" key="3">
    <source>
        <dbReference type="EMBL" id="MDY0407534.1"/>
    </source>
</evidence>
<dbReference type="PANTHER" id="PTHR30619:SF7">
    <property type="entry name" value="BETA-LACTAMASE DOMAIN PROTEIN"/>
    <property type="match status" value="1"/>
</dbReference>
<dbReference type="InterPro" id="IPR036866">
    <property type="entry name" value="RibonucZ/Hydroxyglut_hydro"/>
</dbReference>